<dbReference type="InParanoid" id="A0A059CSG5"/>
<accession>A0A059CSG5</accession>
<protein>
    <submittedName>
        <fullName evidence="2">Uncharacterized protein</fullName>
    </submittedName>
</protein>
<keyword evidence="1" id="KW-1133">Transmembrane helix</keyword>
<evidence type="ECO:0000313" key="2">
    <source>
        <dbReference type="EMBL" id="KCW81317.1"/>
    </source>
</evidence>
<name>A0A059CSG5_EUCGR</name>
<keyword evidence="1" id="KW-0812">Transmembrane</keyword>
<feature type="transmembrane region" description="Helical" evidence="1">
    <location>
        <begin position="32"/>
        <end position="53"/>
    </location>
</feature>
<dbReference type="AlphaFoldDB" id="A0A059CSG5"/>
<evidence type="ECO:0000256" key="1">
    <source>
        <dbReference type="SAM" id="Phobius"/>
    </source>
</evidence>
<sequence length="72" mass="7974">MILLPEHNQSDFAASFSSCSFLSRSSRTMSTLLLLNVFLIILIPPSTSLIWLATPTPAKSDKSFFCNSKRPP</sequence>
<dbReference type="Gramene" id="KCW81317">
    <property type="protein sequence ID" value="KCW81317"/>
    <property type="gene ID" value="EUGRSUZ_C02699"/>
</dbReference>
<proteinExistence type="predicted"/>
<gene>
    <name evidence="2" type="ORF">EUGRSUZ_C02699</name>
</gene>
<reference evidence="2" key="1">
    <citation type="submission" date="2013-07" db="EMBL/GenBank/DDBJ databases">
        <title>The genome of Eucalyptus grandis.</title>
        <authorList>
            <person name="Schmutz J."/>
            <person name="Hayes R."/>
            <person name="Myburg A."/>
            <person name="Tuskan G."/>
            <person name="Grattapaglia D."/>
            <person name="Rokhsar D.S."/>
        </authorList>
    </citation>
    <scope>NUCLEOTIDE SEQUENCE</scope>
    <source>
        <tissue evidence="2">Leaf extractions</tissue>
    </source>
</reference>
<keyword evidence="1" id="KW-0472">Membrane</keyword>
<dbReference type="EMBL" id="KK198755">
    <property type="protein sequence ID" value="KCW81317.1"/>
    <property type="molecule type" value="Genomic_DNA"/>
</dbReference>
<organism evidence="2">
    <name type="scientific">Eucalyptus grandis</name>
    <name type="common">Flooded gum</name>
    <dbReference type="NCBI Taxonomy" id="71139"/>
    <lineage>
        <taxon>Eukaryota</taxon>
        <taxon>Viridiplantae</taxon>
        <taxon>Streptophyta</taxon>
        <taxon>Embryophyta</taxon>
        <taxon>Tracheophyta</taxon>
        <taxon>Spermatophyta</taxon>
        <taxon>Magnoliopsida</taxon>
        <taxon>eudicotyledons</taxon>
        <taxon>Gunneridae</taxon>
        <taxon>Pentapetalae</taxon>
        <taxon>rosids</taxon>
        <taxon>malvids</taxon>
        <taxon>Myrtales</taxon>
        <taxon>Myrtaceae</taxon>
        <taxon>Myrtoideae</taxon>
        <taxon>Eucalypteae</taxon>
        <taxon>Eucalyptus</taxon>
    </lineage>
</organism>